<dbReference type="EMBL" id="CP144750">
    <property type="protein sequence ID" value="WVZ80579.1"/>
    <property type="molecule type" value="Genomic_DNA"/>
</dbReference>
<gene>
    <name evidence="2" type="ORF">U9M48_028045</name>
</gene>
<accession>A0AAQ3TU83</accession>
<feature type="region of interest" description="Disordered" evidence="1">
    <location>
        <begin position="105"/>
        <end position="130"/>
    </location>
</feature>
<dbReference type="AlphaFoldDB" id="A0AAQ3TU83"/>
<proteinExistence type="predicted"/>
<evidence type="ECO:0000313" key="3">
    <source>
        <dbReference type="Proteomes" id="UP001341281"/>
    </source>
</evidence>
<dbReference type="Proteomes" id="UP001341281">
    <property type="component" value="Chromosome 06"/>
</dbReference>
<evidence type="ECO:0000256" key="1">
    <source>
        <dbReference type="SAM" id="MobiDB-lite"/>
    </source>
</evidence>
<feature type="compositionally biased region" description="Low complexity" evidence="1">
    <location>
        <begin position="47"/>
        <end position="56"/>
    </location>
</feature>
<organism evidence="2 3">
    <name type="scientific">Paspalum notatum var. saurae</name>
    <dbReference type="NCBI Taxonomy" id="547442"/>
    <lineage>
        <taxon>Eukaryota</taxon>
        <taxon>Viridiplantae</taxon>
        <taxon>Streptophyta</taxon>
        <taxon>Embryophyta</taxon>
        <taxon>Tracheophyta</taxon>
        <taxon>Spermatophyta</taxon>
        <taxon>Magnoliopsida</taxon>
        <taxon>Liliopsida</taxon>
        <taxon>Poales</taxon>
        <taxon>Poaceae</taxon>
        <taxon>PACMAD clade</taxon>
        <taxon>Panicoideae</taxon>
        <taxon>Andropogonodae</taxon>
        <taxon>Paspaleae</taxon>
        <taxon>Paspalinae</taxon>
        <taxon>Paspalum</taxon>
    </lineage>
</organism>
<reference evidence="2 3" key="1">
    <citation type="submission" date="2024-02" db="EMBL/GenBank/DDBJ databases">
        <title>High-quality chromosome-scale genome assembly of Pensacola bahiagrass (Paspalum notatum Flugge var. saurae).</title>
        <authorList>
            <person name="Vega J.M."/>
            <person name="Podio M."/>
            <person name="Orjuela J."/>
            <person name="Siena L.A."/>
            <person name="Pessino S.C."/>
            <person name="Combes M.C."/>
            <person name="Mariac C."/>
            <person name="Albertini E."/>
            <person name="Pupilli F."/>
            <person name="Ortiz J.P.A."/>
            <person name="Leblanc O."/>
        </authorList>
    </citation>
    <scope>NUCLEOTIDE SEQUENCE [LARGE SCALE GENOMIC DNA]</scope>
    <source>
        <strain evidence="2">R1</strain>
        <tissue evidence="2">Leaf</tissue>
    </source>
</reference>
<feature type="region of interest" description="Disordered" evidence="1">
    <location>
        <begin position="43"/>
        <end position="66"/>
    </location>
</feature>
<keyword evidence="3" id="KW-1185">Reference proteome</keyword>
<name>A0AAQ3TU83_PASNO</name>
<sequence length="130" mass="13839">MPAPCPRPMEGRRCPALGLPRGRPATVAWASQAHRLALHRQHHAARTRGAAAVPARVSRQGTAASPAQIHEHLASLIPNRAHGGCAAGLQVSSTKRLKGCFAVRAPSSRREGPSMQRCAQRHRNALSTAD</sequence>
<protein>
    <submittedName>
        <fullName evidence="2">Uncharacterized protein</fullName>
    </submittedName>
</protein>
<evidence type="ECO:0000313" key="2">
    <source>
        <dbReference type="EMBL" id="WVZ80579.1"/>
    </source>
</evidence>